<keyword evidence="3" id="KW-1185">Reference proteome</keyword>
<dbReference type="InterPro" id="IPR000182">
    <property type="entry name" value="GNAT_dom"/>
</dbReference>
<organism evidence="2 3">
    <name type="scientific">Spirochaeta isovalerica</name>
    <dbReference type="NCBI Taxonomy" id="150"/>
    <lineage>
        <taxon>Bacteria</taxon>
        <taxon>Pseudomonadati</taxon>
        <taxon>Spirochaetota</taxon>
        <taxon>Spirochaetia</taxon>
        <taxon>Spirochaetales</taxon>
        <taxon>Spirochaetaceae</taxon>
        <taxon>Spirochaeta</taxon>
    </lineage>
</organism>
<dbReference type="Proteomes" id="UP000587760">
    <property type="component" value="Unassembled WGS sequence"/>
</dbReference>
<protein>
    <submittedName>
        <fullName evidence="2">RimJ/RimL family protein N-acetyltransferase</fullName>
    </submittedName>
</protein>
<dbReference type="RefSeq" id="WP_184746685.1">
    <property type="nucleotide sequence ID" value="NZ_JACHGJ010000003.1"/>
</dbReference>
<dbReference type="InterPro" id="IPR016181">
    <property type="entry name" value="Acyl_CoA_acyltransferase"/>
</dbReference>
<dbReference type="SUPFAM" id="SSF55729">
    <property type="entry name" value="Acyl-CoA N-acyltransferases (Nat)"/>
    <property type="match status" value="1"/>
</dbReference>
<dbReference type="EMBL" id="JACHGJ010000003">
    <property type="protein sequence ID" value="MBB6480447.1"/>
    <property type="molecule type" value="Genomic_DNA"/>
</dbReference>
<dbReference type="PANTHER" id="PTHR43415">
    <property type="entry name" value="SPERMIDINE N(1)-ACETYLTRANSFERASE"/>
    <property type="match status" value="1"/>
</dbReference>
<evidence type="ECO:0000259" key="1">
    <source>
        <dbReference type="PROSITE" id="PS51186"/>
    </source>
</evidence>
<sequence length="202" mass="23242">MNVIINGEKVQLRKAQSEDSFNMSRWYSDPRIMIHVGYSKGLGISPEDLQRRITNLDDRHQIFIILDENSKAIGECNYKTDNDDIFEIGIKIGECDKQGLGYGKDALSAFIQYLKSEKKARNIVLEALEENKRAVSLYTNAGFKIVKRNKNSWTDPDGNQRSSVLMELNCIEKWIYSIKPGICWKAFTAGERQCRKDHITWS</sequence>
<dbReference type="GO" id="GO:0016747">
    <property type="term" value="F:acyltransferase activity, transferring groups other than amino-acyl groups"/>
    <property type="evidence" value="ECO:0007669"/>
    <property type="project" value="InterPro"/>
</dbReference>
<dbReference type="AlphaFoldDB" id="A0A841RB20"/>
<accession>A0A841RB20</accession>
<feature type="domain" description="N-acetyltransferase" evidence="1">
    <location>
        <begin position="10"/>
        <end position="171"/>
    </location>
</feature>
<reference evidence="2 3" key="1">
    <citation type="submission" date="2020-08" db="EMBL/GenBank/DDBJ databases">
        <title>Genomic Encyclopedia of Type Strains, Phase IV (KMG-IV): sequencing the most valuable type-strain genomes for metagenomic binning, comparative biology and taxonomic classification.</title>
        <authorList>
            <person name="Goeker M."/>
        </authorList>
    </citation>
    <scope>NUCLEOTIDE SEQUENCE [LARGE SCALE GENOMIC DNA]</scope>
    <source>
        <strain evidence="2 3">DSM 2461</strain>
    </source>
</reference>
<dbReference type="Gene3D" id="3.40.630.30">
    <property type="match status" value="1"/>
</dbReference>
<name>A0A841RB20_9SPIO</name>
<keyword evidence="2" id="KW-0808">Transferase</keyword>
<dbReference type="Pfam" id="PF13302">
    <property type="entry name" value="Acetyltransf_3"/>
    <property type="match status" value="1"/>
</dbReference>
<proteinExistence type="predicted"/>
<evidence type="ECO:0000313" key="3">
    <source>
        <dbReference type="Proteomes" id="UP000587760"/>
    </source>
</evidence>
<gene>
    <name evidence="2" type="ORF">HNR50_002110</name>
</gene>
<comment type="caution">
    <text evidence="2">The sequence shown here is derived from an EMBL/GenBank/DDBJ whole genome shotgun (WGS) entry which is preliminary data.</text>
</comment>
<evidence type="ECO:0000313" key="2">
    <source>
        <dbReference type="EMBL" id="MBB6480447.1"/>
    </source>
</evidence>
<dbReference type="PANTHER" id="PTHR43415:SF3">
    <property type="entry name" value="GNAT-FAMILY ACETYLTRANSFERASE"/>
    <property type="match status" value="1"/>
</dbReference>
<dbReference type="PROSITE" id="PS51186">
    <property type="entry name" value="GNAT"/>
    <property type="match status" value="1"/>
</dbReference>